<dbReference type="InterPro" id="IPR038538">
    <property type="entry name" value="MTERF_sf"/>
</dbReference>
<dbReference type="GO" id="GO:0003676">
    <property type="term" value="F:nucleic acid binding"/>
    <property type="evidence" value="ECO:0007669"/>
    <property type="project" value="InterPro"/>
</dbReference>
<dbReference type="PANTHER" id="PTHR13068:SF83">
    <property type="entry name" value="OS06G0224500 PROTEIN"/>
    <property type="match status" value="1"/>
</dbReference>
<comment type="caution">
    <text evidence="4">The sequence shown here is derived from an EMBL/GenBank/DDBJ whole genome shotgun (WGS) entry which is preliminary data.</text>
</comment>
<evidence type="ECO:0000313" key="4">
    <source>
        <dbReference type="EMBL" id="OEL38829.1"/>
    </source>
</evidence>
<proteinExistence type="inferred from homology"/>
<dbReference type="PANTHER" id="PTHR13068">
    <property type="entry name" value="CGI-12 PROTEIN-RELATED"/>
    <property type="match status" value="1"/>
</dbReference>
<name>A0A1E5WN69_9POAL</name>
<dbReference type="InterPro" id="IPR003690">
    <property type="entry name" value="MTERF"/>
</dbReference>
<dbReference type="Pfam" id="PF02536">
    <property type="entry name" value="mTERF"/>
    <property type="match status" value="2"/>
</dbReference>
<comment type="similarity">
    <text evidence="1">Belongs to the mTERF family.</text>
</comment>
<evidence type="ECO:0000256" key="1">
    <source>
        <dbReference type="ARBA" id="ARBA00007692"/>
    </source>
</evidence>
<keyword evidence="2" id="KW-0804">Transcription</keyword>
<evidence type="ECO:0000313" key="5">
    <source>
        <dbReference type="Proteomes" id="UP000095767"/>
    </source>
</evidence>
<dbReference type="EMBL" id="LWDX02000348">
    <property type="protein sequence ID" value="OEL38829.1"/>
    <property type="molecule type" value="Genomic_DNA"/>
</dbReference>
<keyword evidence="2" id="KW-0806">Transcription termination</keyword>
<gene>
    <name evidence="4" type="ORF">BAE44_0000153</name>
</gene>
<dbReference type="GO" id="GO:0006353">
    <property type="term" value="P:DNA-templated transcription termination"/>
    <property type="evidence" value="ECO:0007669"/>
    <property type="project" value="UniProtKB-KW"/>
</dbReference>
<dbReference type="Proteomes" id="UP000095767">
    <property type="component" value="Unassembled WGS sequence"/>
</dbReference>
<dbReference type="AlphaFoldDB" id="A0A1E5WN69"/>
<dbReference type="STRING" id="888268.A0A1E5WN69"/>
<sequence>MAVSHLRAALSRILRSPSRLPTSLHAPPLVFPHRRLSDSPATASSSGSFAAEDYLVSRFGLTRAQALKAAAKLSHVRSRAKPDAVIAYLESTLGIPAADVGRVIVIDPSFLCSDVERTLAPRVADLRDLGLSRDEITRLVPLAPNSLRTRFLRGNLEFWLAELGSFDKLLQVLRRCGTLLCGDFDKVGRPNVAFLRQCGLNISEIAGTTLFSTRLFTMKPKLLKETVQRVEELGIDRSATSARVFRQALAVVAVTDKEAVARRIRLLHNIGFSKDDVLTLVRKQPLVLALSEQKFQGNVDFLMKDVGLEVSYIVRRPALLMYSVERRLLPRHCLIKALREKGLLKAELELDYYSTTSMAEKIFVEKFVHPFKDHVPGLTDDYASKCSGKATDGIAQ</sequence>
<dbReference type="FunFam" id="1.25.70.10:FF:000001">
    <property type="entry name" value="Mitochondrial transcription termination factor-like"/>
    <property type="match status" value="1"/>
</dbReference>
<keyword evidence="2" id="KW-0805">Transcription regulation</keyword>
<accession>A0A1E5WN69</accession>
<reference evidence="4 5" key="1">
    <citation type="submission" date="2016-09" db="EMBL/GenBank/DDBJ databases">
        <title>The draft genome of Dichanthelium oligosanthes: A C3 panicoid grass species.</title>
        <authorList>
            <person name="Studer A.J."/>
            <person name="Schnable J.C."/>
            <person name="Brutnell T.P."/>
        </authorList>
    </citation>
    <scope>NUCLEOTIDE SEQUENCE [LARGE SCALE GENOMIC DNA]</scope>
    <source>
        <strain evidence="5">cv. Kellogg 1175</strain>
        <tissue evidence="4">Leaf</tissue>
    </source>
</reference>
<organism evidence="4 5">
    <name type="scientific">Dichanthelium oligosanthes</name>
    <dbReference type="NCBI Taxonomy" id="888268"/>
    <lineage>
        <taxon>Eukaryota</taxon>
        <taxon>Viridiplantae</taxon>
        <taxon>Streptophyta</taxon>
        <taxon>Embryophyta</taxon>
        <taxon>Tracheophyta</taxon>
        <taxon>Spermatophyta</taxon>
        <taxon>Magnoliopsida</taxon>
        <taxon>Liliopsida</taxon>
        <taxon>Poales</taxon>
        <taxon>Poaceae</taxon>
        <taxon>PACMAD clade</taxon>
        <taxon>Panicoideae</taxon>
        <taxon>Panicodae</taxon>
        <taxon>Paniceae</taxon>
        <taxon>Dichantheliinae</taxon>
        <taxon>Dichanthelium</taxon>
    </lineage>
</organism>
<dbReference type="OrthoDB" id="1900587at2759"/>
<protein>
    <submittedName>
        <fullName evidence="4">Uncharacterized protein</fullName>
    </submittedName>
</protein>
<evidence type="ECO:0000256" key="2">
    <source>
        <dbReference type="ARBA" id="ARBA00022472"/>
    </source>
</evidence>
<dbReference type="Gene3D" id="1.25.70.10">
    <property type="entry name" value="Transcription termination factor 3, mitochondrial"/>
    <property type="match status" value="1"/>
</dbReference>
<evidence type="ECO:0000256" key="3">
    <source>
        <dbReference type="ARBA" id="ARBA00022946"/>
    </source>
</evidence>
<keyword evidence="3" id="KW-0809">Transit peptide</keyword>
<keyword evidence="5" id="KW-1185">Reference proteome</keyword>
<dbReference type="SMART" id="SM00733">
    <property type="entry name" value="Mterf"/>
    <property type="match status" value="5"/>
</dbReference>